<dbReference type="PROSITE" id="PS51186">
    <property type="entry name" value="GNAT"/>
    <property type="match status" value="1"/>
</dbReference>
<dbReference type="InterPro" id="IPR050832">
    <property type="entry name" value="Bact_Acetyltransf"/>
</dbReference>
<accession>A0A2H5Y5E6</accession>
<dbReference type="InterPro" id="IPR016181">
    <property type="entry name" value="Acyl_CoA_acyltransferase"/>
</dbReference>
<keyword evidence="1 4" id="KW-0808">Transferase</keyword>
<keyword evidence="2 4" id="KW-0012">Acyltransferase</keyword>
<reference evidence="5" key="1">
    <citation type="submission" date="2017-09" db="EMBL/GenBank/DDBJ databases">
        <title>Metaegenomics of thermophilic ammonia-oxidizing enrichment culture.</title>
        <authorList>
            <person name="Kato S."/>
            <person name="Suzuki K."/>
        </authorList>
    </citation>
    <scope>NUCLEOTIDE SEQUENCE [LARGE SCALE GENOMIC DNA]</scope>
</reference>
<dbReference type="Pfam" id="PF00583">
    <property type="entry name" value="Acetyltransf_1"/>
    <property type="match status" value="1"/>
</dbReference>
<dbReference type="EC" id="2.3.1.1" evidence="4"/>
<dbReference type="SUPFAM" id="SSF55729">
    <property type="entry name" value="Acyl-CoA N-acyltransferases (Nat)"/>
    <property type="match status" value="1"/>
</dbReference>
<dbReference type="EMBL" id="BEHY01000015">
    <property type="protein sequence ID" value="GBD08679.1"/>
    <property type="molecule type" value="Genomic_DNA"/>
</dbReference>
<protein>
    <submittedName>
        <fullName evidence="4">Amino-acid acetyltransferase</fullName>
        <ecNumber evidence="4">2.3.1.1</ecNumber>
    </submittedName>
</protein>
<evidence type="ECO:0000259" key="3">
    <source>
        <dbReference type="PROSITE" id="PS51186"/>
    </source>
</evidence>
<organism evidence="4 5">
    <name type="scientific">Candidatus Thermoflexus japonica</name>
    <dbReference type="NCBI Taxonomy" id="2035417"/>
    <lineage>
        <taxon>Bacteria</taxon>
        <taxon>Bacillati</taxon>
        <taxon>Chloroflexota</taxon>
        <taxon>Thermoflexia</taxon>
        <taxon>Thermoflexales</taxon>
        <taxon>Thermoflexaceae</taxon>
        <taxon>Thermoflexus</taxon>
    </lineage>
</organism>
<gene>
    <name evidence="4" type="primary">argA</name>
    <name evidence="4" type="ORF">HRbin22_00920</name>
</gene>
<evidence type="ECO:0000313" key="4">
    <source>
        <dbReference type="EMBL" id="GBD08679.1"/>
    </source>
</evidence>
<sequence>MRIRPAHPEDIPILHALVNDYARRGWLLPRSAEEIAATLQDWVVAEIGGRIVGCGSLVWMSPTLVEIRSLAVDEAYQGNGVGGAVVRALVERARSAGARTVFALTRAVPFFERLGFTVAERDRFPEKVWRDCMHCPLRERCDEVAVMLSVE</sequence>
<dbReference type="Proteomes" id="UP000236642">
    <property type="component" value="Unassembled WGS sequence"/>
</dbReference>
<dbReference type="GO" id="GO:0016747">
    <property type="term" value="F:acyltransferase activity, transferring groups other than amino-acyl groups"/>
    <property type="evidence" value="ECO:0007669"/>
    <property type="project" value="InterPro"/>
</dbReference>
<dbReference type="InterPro" id="IPR000182">
    <property type="entry name" value="GNAT_dom"/>
</dbReference>
<dbReference type="PANTHER" id="PTHR43877">
    <property type="entry name" value="AMINOALKYLPHOSPHONATE N-ACETYLTRANSFERASE-RELATED-RELATED"/>
    <property type="match status" value="1"/>
</dbReference>
<evidence type="ECO:0000256" key="2">
    <source>
        <dbReference type="ARBA" id="ARBA00023315"/>
    </source>
</evidence>
<evidence type="ECO:0000256" key="1">
    <source>
        <dbReference type="ARBA" id="ARBA00022679"/>
    </source>
</evidence>
<dbReference type="CDD" id="cd04301">
    <property type="entry name" value="NAT_SF"/>
    <property type="match status" value="1"/>
</dbReference>
<dbReference type="AlphaFoldDB" id="A0A2H5Y5E6"/>
<dbReference type="Gene3D" id="3.40.630.30">
    <property type="match status" value="1"/>
</dbReference>
<comment type="caution">
    <text evidence="4">The sequence shown here is derived from an EMBL/GenBank/DDBJ whole genome shotgun (WGS) entry which is preliminary data.</text>
</comment>
<name>A0A2H5Y5E6_9CHLR</name>
<feature type="domain" description="N-acetyltransferase" evidence="3">
    <location>
        <begin position="1"/>
        <end position="138"/>
    </location>
</feature>
<evidence type="ECO:0000313" key="5">
    <source>
        <dbReference type="Proteomes" id="UP000236642"/>
    </source>
</evidence>
<dbReference type="NCBIfam" id="NF005840">
    <property type="entry name" value="PRK07757.1"/>
    <property type="match status" value="1"/>
</dbReference>
<proteinExistence type="predicted"/>